<evidence type="ECO:0000256" key="6">
    <source>
        <dbReference type="ARBA" id="ARBA00023251"/>
    </source>
</evidence>
<evidence type="ECO:0000259" key="7">
    <source>
        <dbReference type="PROSITE" id="PS50893"/>
    </source>
</evidence>
<protein>
    <submittedName>
        <fullName evidence="8">ABC-2 type transport system ATP-binding protein</fullName>
    </submittedName>
</protein>
<comment type="subcellular location">
    <subcellularLocation>
        <location evidence="1">Cell membrane</location>
        <topology evidence="1">Peripheral membrane protein</topology>
    </subcellularLocation>
</comment>
<dbReference type="PROSITE" id="PS50893">
    <property type="entry name" value="ABC_TRANSPORTER_2"/>
    <property type="match status" value="1"/>
</dbReference>
<dbReference type="RefSeq" id="WP_109603331.1">
    <property type="nucleotide sequence ID" value="NZ_BONA01000123.1"/>
</dbReference>
<comment type="caution">
    <text evidence="8">The sequence shown here is derived from an EMBL/GenBank/DDBJ whole genome shotgun (WGS) entry which is preliminary data.</text>
</comment>
<dbReference type="InterPro" id="IPR003593">
    <property type="entry name" value="AAA+_ATPase"/>
</dbReference>
<dbReference type="EMBL" id="QGGR01000059">
    <property type="protein sequence ID" value="PWK26824.1"/>
    <property type="molecule type" value="Genomic_DNA"/>
</dbReference>
<dbReference type="GO" id="GO:0016887">
    <property type="term" value="F:ATP hydrolysis activity"/>
    <property type="evidence" value="ECO:0007669"/>
    <property type="project" value="InterPro"/>
</dbReference>
<dbReference type="GO" id="GO:0005524">
    <property type="term" value="F:ATP binding"/>
    <property type="evidence" value="ECO:0007669"/>
    <property type="project" value="UniProtKB-KW"/>
</dbReference>
<organism evidence="8 9">
    <name type="scientific">Actinoplanes xinjiangensis</name>
    <dbReference type="NCBI Taxonomy" id="512350"/>
    <lineage>
        <taxon>Bacteria</taxon>
        <taxon>Bacillati</taxon>
        <taxon>Actinomycetota</taxon>
        <taxon>Actinomycetes</taxon>
        <taxon>Micromonosporales</taxon>
        <taxon>Micromonosporaceae</taxon>
        <taxon>Actinoplanes</taxon>
    </lineage>
</organism>
<evidence type="ECO:0000256" key="4">
    <source>
        <dbReference type="ARBA" id="ARBA00022741"/>
    </source>
</evidence>
<feature type="domain" description="ABC transporter" evidence="7">
    <location>
        <begin position="6"/>
        <end position="231"/>
    </location>
</feature>
<accession>A0A316E9S0</accession>
<keyword evidence="3" id="KW-0813">Transport</keyword>
<evidence type="ECO:0000256" key="3">
    <source>
        <dbReference type="ARBA" id="ARBA00022448"/>
    </source>
</evidence>
<keyword evidence="6" id="KW-0046">Antibiotic resistance</keyword>
<dbReference type="InterPro" id="IPR050763">
    <property type="entry name" value="ABC_transporter_ATP-binding"/>
</dbReference>
<name>A0A316E9S0_9ACTN</name>
<keyword evidence="5 8" id="KW-0067">ATP-binding</keyword>
<dbReference type="GO" id="GO:0046677">
    <property type="term" value="P:response to antibiotic"/>
    <property type="evidence" value="ECO:0007669"/>
    <property type="project" value="UniProtKB-KW"/>
</dbReference>
<dbReference type="SUPFAM" id="SSF52540">
    <property type="entry name" value="P-loop containing nucleoside triphosphate hydrolases"/>
    <property type="match status" value="1"/>
</dbReference>
<proteinExistence type="inferred from homology"/>
<keyword evidence="9" id="KW-1185">Reference proteome</keyword>
<dbReference type="InterPro" id="IPR017871">
    <property type="entry name" value="ABC_transporter-like_CS"/>
</dbReference>
<evidence type="ECO:0000313" key="9">
    <source>
        <dbReference type="Proteomes" id="UP000245697"/>
    </source>
</evidence>
<sequence length="300" mass="31944">MTDTVIDTGTLVKRFGSFTAVDHLDLQVARGEVHGFLGPNGAGKSTTIRVLLGLYRATAGRVRVLGLDPATHGAAVTSRISYVPGEVTLWPNLTGQQVLDAFAGLRGRRDEAAEQRLAAAFALDTRRSVRTYSKGNRQKVALVAAFAAPTDVLILDEPTSGLDPLMEEVFQQCVHDAVAAGRTILLSSHILAEVEDVCDTVTIIKDGRLVESGRLADMRHLAASTVTARLSSGHADTVVQRLHRTGVTVTTDGGILRTAVPRPLVPAVLGVLAEAGADDITCTPAKLEDLFLRHYEVAAR</sequence>
<dbReference type="Pfam" id="PF00005">
    <property type="entry name" value="ABC_tran"/>
    <property type="match status" value="1"/>
</dbReference>
<dbReference type="CDD" id="cd03230">
    <property type="entry name" value="ABC_DR_subfamily_A"/>
    <property type="match status" value="1"/>
</dbReference>
<dbReference type="OrthoDB" id="3452254at2"/>
<gene>
    <name evidence="8" type="ORF">BC793_1598</name>
</gene>
<evidence type="ECO:0000256" key="2">
    <source>
        <dbReference type="ARBA" id="ARBA00005417"/>
    </source>
</evidence>
<dbReference type="AlphaFoldDB" id="A0A316E9S0"/>
<comment type="similarity">
    <text evidence="2">Belongs to the ABC transporter superfamily.</text>
</comment>
<evidence type="ECO:0000313" key="8">
    <source>
        <dbReference type="EMBL" id="PWK26824.1"/>
    </source>
</evidence>
<dbReference type="PANTHER" id="PTHR42711">
    <property type="entry name" value="ABC TRANSPORTER ATP-BINDING PROTEIN"/>
    <property type="match status" value="1"/>
</dbReference>
<evidence type="ECO:0000256" key="5">
    <source>
        <dbReference type="ARBA" id="ARBA00022840"/>
    </source>
</evidence>
<dbReference type="SMART" id="SM00382">
    <property type="entry name" value="AAA"/>
    <property type="match status" value="1"/>
</dbReference>
<dbReference type="Gene3D" id="3.40.50.300">
    <property type="entry name" value="P-loop containing nucleotide triphosphate hydrolases"/>
    <property type="match status" value="1"/>
</dbReference>
<dbReference type="Proteomes" id="UP000245697">
    <property type="component" value="Unassembled WGS sequence"/>
</dbReference>
<dbReference type="PANTHER" id="PTHR42711:SF5">
    <property type="entry name" value="ABC TRANSPORTER ATP-BINDING PROTEIN NATA"/>
    <property type="match status" value="1"/>
</dbReference>
<keyword evidence="4" id="KW-0547">Nucleotide-binding</keyword>
<reference evidence="8 9" key="1">
    <citation type="submission" date="2018-05" db="EMBL/GenBank/DDBJ databases">
        <title>Genomic Encyclopedia of Archaeal and Bacterial Type Strains, Phase II (KMG-II): from individual species to whole genera.</title>
        <authorList>
            <person name="Goeker M."/>
        </authorList>
    </citation>
    <scope>NUCLEOTIDE SEQUENCE [LARGE SCALE GENOMIC DNA]</scope>
    <source>
        <strain evidence="8 9">DSM 45184</strain>
    </source>
</reference>
<evidence type="ECO:0000256" key="1">
    <source>
        <dbReference type="ARBA" id="ARBA00004202"/>
    </source>
</evidence>
<dbReference type="InterPro" id="IPR003439">
    <property type="entry name" value="ABC_transporter-like_ATP-bd"/>
</dbReference>
<dbReference type="PROSITE" id="PS00211">
    <property type="entry name" value="ABC_TRANSPORTER_1"/>
    <property type="match status" value="1"/>
</dbReference>
<dbReference type="InterPro" id="IPR027417">
    <property type="entry name" value="P-loop_NTPase"/>
</dbReference>
<dbReference type="GO" id="GO:0005886">
    <property type="term" value="C:plasma membrane"/>
    <property type="evidence" value="ECO:0007669"/>
    <property type="project" value="UniProtKB-SubCell"/>
</dbReference>